<dbReference type="RefSeq" id="WP_135843617.1">
    <property type="nucleotide sequence ID" value="NZ_CP035088.1"/>
</dbReference>
<dbReference type="SUPFAM" id="SSF56281">
    <property type="entry name" value="Metallo-hydrolase/oxidoreductase"/>
    <property type="match status" value="1"/>
</dbReference>
<dbReference type="KEGG" id="pvk:EPZ47_03905"/>
<dbReference type="AlphaFoldDB" id="A0A4P7PBT8"/>
<dbReference type="Gene3D" id="3.60.15.10">
    <property type="entry name" value="Ribonuclease Z/Hydroxyacylglutathione hydrolase-like"/>
    <property type="match status" value="1"/>
</dbReference>
<dbReference type="OrthoDB" id="9761531at2"/>
<evidence type="ECO:0000313" key="2">
    <source>
        <dbReference type="Proteomes" id="UP000296468"/>
    </source>
</evidence>
<gene>
    <name evidence="1" type="ORF">EPZ47_03905</name>
</gene>
<accession>A0A4P7PBT8</accession>
<dbReference type="Proteomes" id="UP000296468">
    <property type="component" value="Chromosome"/>
</dbReference>
<proteinExistence type="predicted"/>
<protein>
    <recommendedName>
        <fullName evidence="3">Beta-lactamase superfamily domain-containing protein</fullName>
    </recommendedName>
</protein>
<organism evidence="1 2">
    <name type="scientific">Pseudomonas viciae</name>
    <dbReference type="NCBI Taxonomy" id="2505979"/>
    <lineage>
        <taxon>Bacteria</taxon>
        <taxon>Pseudomonadati</taxon>
        <taxon>Pseudomonadota</taxon>
        <taxon>Gammaproteobacteria</taxon>
        <taxon>Pseudomonadales</taxon>
        <taxon>Pseudomonadaceae</taxon>
        <taxon>Pseudomonas</taxon>
    </lineage>
</organism>
<dbReference type="EMBL" id="CP035088">
    <property type="protein sequence ID" value="QBZ87879.1"/>
    <property type="molecule type" value="Genomic_DNA"/>
</dbReference>
<reference evidence="1 2" key="1">
    <citation type="journal article" date="2019" name="Front. Microbiol.">
        <title>In silico and Genetic Analyses of Cyclic Lipopeptide Synthetic Gene Clusters in Pseudomonas sp. 11K1.</title>
        <authorList>
            <person name="Zhao H."/>
            <person name="Liu Y.P."/>
            <person name="Zhang L.Q."/>
        </authorList>
    </citation>
    <scope>NUCLEOTIDE SEQUENCE [LARGE SCALE GENOMIC DNA]</scope>
    <source>
        <strain evidence="1 2">11K1</strain>
    </source>
</reference>
<evidence type="ECO:0000313" key="1">
    <source>
        <dbReference type="EMBL" id="QBZ87879.1"/>
    </source>
</evidence>
<name>A0A4P7PBT8_9PSED</name>
<dbReference type="InterPro" id="IPR036866">
    <property type="entry name" value="RibonucZ/Hydroxyglut_hydro"/>
</dbReference>
<sequence length="457" mass="49710">MFKNQFFASPGQVDGEPRRKGRVYAAIEVPELDDGLQPYEAEPVYLECVDTSWFNSFEASENGALWSKLFQAAPLSVLELTSYKLPLFPEGSKPGDIAWFEFGYEPASSSESDARIYTNLLSEGATVKISFHEPRPIGWAERGIIGEAAQALAKYNSSSSSQYSLKKRLARISTAGGVAFYDVGQGACQAAIDNELHIPQLYVDFGGGVLTNKKTFPDGFAGFCFTRDPMVILSHWDWDHWSSAQRWPEALNTPWLTPPVPLKPIQLTFAAELHERGSLHIWDAAWPGTITAGAVTIERCTGRTANDSGLAVTLRRRRNSPKNCLLPGDADYACIPSVVAGESFNALCMTHHGGRLHSPTYPKAKRGAASVLSAGPRNSYRHPLFDTVATHLEHGWSLPTGTALSGQRPCHVLVPWGGRPHILQGGCHGGMCATAVSAIAPANGKITKFARRRGDAM</sequence>
<evidence type="ECO:0008006" key="3">
    <source>
        <dbReference type="Google" id="ProtNLM"/>
    </source>
</evidence>